<comment type="pathway">
    <text evidence="2">Protein modification; protein glycosylation.</text>
</comment>
<feature type="active site" evidence="10">
    <location>
        <position position="433"/>
    </location>
</feature>
<comment type="similarity">
    <text evidence="3 13">Belongs to the glycosyl hydrolase 47 family.</text>
</comment>
<evidence type="ECO:0000313" key="15">
    <source>
        <dbReference type="Proteomes" id="UP000077266"/>
    </source>
</evidence>
<accession>A0A165Q5V2</accession>
<keyword evidence="6 11" id="KW-0106">Calcium</keyword>
<feature type="binding site" evidence="11">
    <location>
        <position position="519"/>
    </location>
    <ligand>
        <name>Ca(2+)</name>
        <dbReference type="ChEBI" id="CHEBI:29108"/>
    </ligand>
</feature>
<evidence type="ECO:0000256" key="1">
    <source>
        <dbReference type="ARBA" id="ARBA00001913"/>
    </source>
</evidence>
<evidence type="ECO:0000256" key="13">
    <source>
        <dbReference type="RuleBase" id="RU361193"/>
    </source>
</evidence>
<dbReference type="InterPro" id="IPR012341">
    <property type="entry name" value="6hp_glycosidase-like_sf"/>
</dbReference>
<feature type="active site" description="Proton donor" evidence="10">
    <location>
        <position position="369"/>
    </location>
</feature>
<feature type="active site" evidence="10">
    <location>
        <position position="249"/>
    </location>
</feature>
<proteinExistence type="inferred from homology"/>
<dbReference type="Pfam" id="PF01532">
    <property type="entry name" value="Glyco_hydro_47"/>
    <property type="match status" value="1"/>
</dbReference>
<feature type="active site" description="Proton donor" evidence="10">
    <location>
        <position position="117"/>
    </location>
</feature>
<keyword evidence="4 11" id="KW-0479">Metal-binding</keyword>
<dbReference type="SUPFAM" id="SSF48225">
    <property type="entry name" value="Seven-hairpin glycosidases"/>
    <property type="match status" value="1"/>
</dbReference>
<keyword evidence="15" id="KW-1185">Reference proteome</keyword>
<dbReference type="InterPro" id="IPR050749">
    <property type="entry name" value="Glycosyl_Hydrolase_47"/>
</dbReference>
<dbReference type="PRINTS" id="PR00747">
    <property type="entry name" value="GLYHDRLASE47"/>
</dbReference>
<dbReference type="GO" id="GO:0004571">
    <property type="term" value="F:mannosyl-oligosaccharide 1,2-alpha-mannosidase activity"/>
    <property type="evidence" value="ECO:0007669"/>
    <property type="project" value="UniProtKB-EC"/>
</dbReference>
<protein>
    <recommendedName>
        <fullName evidence="13">alpha-1,2-Mannosidase</fullName>
        <ecNumber evidence="13">3.2.1.-</ecNumber>
    </recommendedName>
</protein>
<evidence type="ECO:0000256" key="3">
    <source>
        <dbReference type="ARBA" id="ARBA00007658"/>
    </source>
</evidence>
<dbReference type="Proteomes" id="UP000077266">
    <property type="component" value="Unassembled WGS sequence"/>
</dbReference>
<dbReference type="EC" id="3.2.1.-" evidence="13"/>
<name>A0A165Q5V2_EXIGL</name>
<evidence type="ECO:0000256" key="4">
    <source>
        <dbReference type="ARBA" id="ARBA00022723"/>
    </source>
</evidence>
<keyword evidence="7 12" id="KW-1015">Disulfide bond</keyword>
<comment type="catalytic activity">
    <reaction evidence="9">
        <text>N(4)-(alpha-D-Man-(1-&gt;2)-alpha-D-Man-(1-&gt;2)-alpha-D-Man-(1-&gt;3)-[alpha-D-Man-(1-&gt;2)-alpha-D-Man-(1-&gt;3)-[alpha-D-Man-(1-&gt;2)-alpha-D-Man-(1-&gt;6)]-alpha-D-Man-(1-&gt;6)]-beta-D-Man-(1-&gt;4)-beta-D-GlcNAc-(1-&gt;4)-beta-D-GlcNAc)-L-asparaginyl-[protein] (N-glucan mannose isomer 9A1,2,3B1,2,3) + 4 H2O = N(4)-(alpha-D-Man-(1-&gt;3)-[alpha-D-Man-(1-&gt;3)-[alpha-D-Man-(1-&gt;6)]-alpha-D-Man-(1-&gt;6)]-beta-D-Man-(1-&gt;4)-beta-D-GlcNAc-(1-&gt;4)-beta-D-GlcNAc)-L-asparaginyl-[protein] (N-glucan mannose isomer 5A1,2) + 4 beta-D-mannose</text>
        <dbReference type="Rhea" id="RHEA:56008"/>
        <dbReference type="Rhea" id="RHEA-COMP:14356"/>
        <dbReference type="Rhea" id="RHEA-COMP:14367"/>
        <dbReference type="ChEBI" id="CHEBI:15377"/>
        <dbReference type="ChEBI" id="CHEBI:28563"/>
        <dbReference type="ChEBI" id="CHEBI:59087"/>
        <dbReference type="ChEBI" id="CHEBI:139493"/>
        <dbReference type="EC" id="3.2.1.113"/>
    </reaction>
</comment>
<dbReference type="STRING" id="1314781.A0A165Q5V2"/>
<dbReference type="PANTHER" id="PTHR11742">
    <property type="entry name" value="MANNOSYL-OLIGOSACCHARIDE ALPHA-1,2-MANNOSIDASE-RELATED"/>
    <property type="match status" value="1"/>
</dbReference>
<gene>
    <name evidence="14" type="ORF">EXIGLDRAFT_601027</name>
</gene>
<dbReference type="GO" id="GO:0036503">
    <property type="term" value="P:ERAD pathway"/>
    <property type="evidence" value="ECO:0007669"/>
    <property type="project" value="UniProtKB-ARBA"/>
</dbReference>
<dbReference type="GO" id="GO:0005783">
    <property type="term" value="C:endoplasmic reticulum"/>
    <property type="evidence" value="ECO:0007669"/>
    <property type="project" value="TreeGrafter"/>
</dbReference>
<evidence type="ECO:0000256" key="7">
    <source>
        <dbReference type="ARBA" id="ARBA00023157"/>
    </source>
</evidence>
<evidence type="ECO:0000313" key="14">
    <source>
        <dbReference type="EMBL" id="KZW03122.1"/>
    </source>
</evidence>
<sequence length="542" mass="61206">MAHADLYLPGLTYGDLDEEPVYDDGSSGVWGERANEVKKGFLHAYGAYEKVAFGWDEILPESNKPTTNFNGWGVTIVDSLDTMILMGLASTPTYTRALEFVAKLNMTSTAQSVHFFETVIRYLGGFLSAYHLYKEPILLKKADDLGRILLPAFDSPSGLPKYSAPTQPQVFNNDRGQMYLAEIGSCQVEFKYLAHLTGIDAYWKKADVVTRLMQKHQMTSGVRGLWGTNWQVQNGEPSNGHYTIGALSDSAYEYLLKQYLLSGRTEKYLLDMYIKATDAMLEHTLYLSPTRNLLYVTDISGSSTGTTSGSGKLEHLSCFLPGLFALGADQLTESELDEARRRRHKWAAEGLAYTCYAMYAEQKHGVGPEDVSFNTGTGSRRWGPVLKEWEGSAESRLAGAKPPGVGTLAPLVKEGERERDYPYYSNDYLLRPESIESIYLLWKTTKNEEWRERGWTMWQGVERETRVANGYASVNGLRGDKVRHSDSLPSYFFAETLKYYYLLFSDADPWPLDKFVFNTEAHPLPVYHLREWEMKHFGVEGA</sequence>
<organism evidence="14 15">
    <name type="scientific">Exidia glandulosa HHB12029</name>
    <dbReference type="NCBI Taxonomy" id="1314781"/>
    <lineage>
        <taxon>Eukaryota</taxon>
        <taxon>Fungi</taxon>
        <taxon>Dikarya</taxon>
        <taxon>Basidiomycota</taxon>
        <taxon>Agaricomycotina</taxon>
        <taxon>Agaricomycetes</taxon>
        <taxon>Auriculariales</taxon>
        <taxon>Exidiaceae</taxon>
        <taxon>Exidia</taxon>
    </lineage>
</organism>
<dbReference type="EMBL" id="KV425885">
    <property type="protein sequence ID" value="KZW03122.1"/>
    <property type="molecule type" value="Genomic_DNA"/>
</dbReference>
<evidence type="ECO:0000256" key="2">
    <source>
        <dbReference type="ARBA" id="ARBA00004922"/>
    </source>
</evidence>
<dbReference type="GO" id="GO:0016020">
    <property type="term" value="C:membrane"/>
    <property type="evidence" value="ECO:0007669"/>
    <property type="project" value="InterPro"/>
</dbReference>
<dbReference type="AlphaFoldDB" id="A0A165Q5V2"/>
<evidence type="ECO:0000256" key="9">
    <source>
        <dbReference type="ARBA" id="ARBA00048605"/>
    </source>
</evidence>
<dbReference type="GO" id="GO:0005975">
    <property type="term" value="P:carbohydrate metabolic process"/>
    <property type="evidence" value="ECO:0007669"/>
    <property type="project" value="InterPro"/>
</dbReference>
<dbReference type="Gene3D" id="1.50.10.10">
    <property type="match status" value="1"/>
</dbReference>
<comment type="cofactor">
    <cofactor evidence="1 11">
        <name>Ca(2+)</name>
        <dbReference type="ChEBI" id="CHEBI:29108"/>
    </cofactor>
</comment>
<evidence type="ECO:0000256" key="12">
    <source>
        <dbReference type="PIRSR" id="PIRSR601382-3"/>
    </source>
</evidence>
<keyword evidence="5 13" id="KW-0378">Hydrolase</keyword>
<comment type="catalytic activity">
    <reaction evidence="8">
        <text>N(4)-(alpha-D-Man-(1-&gt;2)-alpha-D-Man-(1-&gt;2)-alpha-D-Man-(1-&gt;3)-[alpha-D-Man-(1-&gt;3)-[alpha-D-Man-(1-&gt;2)-alpha-D-Man-(1-&gt;6)]-alpha-D-Man-(1-&gt;6)]-beta-D-Man-(1-&gt;4)-beta-D-GlcNAc-(1-&gt;4)-beta-D-GlcNAc)-L-asparaginyl-[protein] (N-glucan mannose isomer 8A1,2,3B1,3) + 3 H2O = N(4)-(alpha-D-Man-(1-&gt;3)-[alpha-D-Man-(1-&gt;3)-[alpha-D-Man-(1-&gt;6)]-alpha-D-Man-(1-&gt;6)]-beta-D-Man-(1-&gt;4)-beta-D-GlcNAc-(1-&gt;4)-beta-D-GlcNAc)-L-asparaginyl-[protein] (N-glucan mannose isomer 5A1,2) + 3 beta-D-mannose</text>
        <dbReference type="Rhea" id="RHEA:56028"/>
        <dbReference type="Rhea" id="RHEA-COMP:14358"/>
        <dbReference type="Rhea" id="RHEA-COMP:14367"/>
        <dbReference type="ChEBI" id="CHEBI:15377"/>
        <dbReference type="ChEBI" id="CHEBI:28563"/>
        <dbReference type="ChEBI" id="CHEBI:59087"/>
        <dbReference type="ChEBI" id="CHEBI:60628"/>
        <dbReference type="EC" id="3.2.1.113"/>
    </reaction>
</comment>
<dbReference type="InterPro" id="IPR001382">
    <property type="entry name" value="Glyco_hydro_47"/>
</dbReference>
<keyword evidence="13 14" id="KW-0326">Glycosidase</keyword>
<reference evidence="14 15" key="1">
    <citation type="journal article" date="2016" name="Mol. Biol. Evol.">
        <title>Comparative Genomics of Early-Diverging Mushroom-Forming Fungi Provides Insights into the Origins of Lignocellulose Decay Capabilities.</title>
        <authorList>
            <person name="Nagy L.G."/>
            <person name="Riley R."/>
            <person name="Tritt A."/>
            <person name="Adam C."/>
            <person name="Daum C."/>
            <person name="Floudas D."/>
            <person name="Sun H."/>
            <person name="Yadav J.S."/>
            <person name="Pangilinan J."/>
            <person name="Larsson K.H."/>
            <person name="Matsuura K."/>
            <person name="Barry K."/>
            <person name="Labutti K."/>
            <person name="Kuo R."/>
            <person name="Ohm R.A."/>
            <person name="Bhattacharya S.S."/>
            <person name="Shirouzu T."/>
            <person name="Yoshinaga Y."/>
            <person name="Martin F.M."/>
            <person name="Grigoriev I.V."/>
            <person name="Hibbett D.S."/>
        </authorList>
    </citation>
    <scope>NUCLEOTIDE SEQUENCE [LARGE SCALE GENOMIC DNA]</scope>
    <source>
        <strain evidence="14 15">HHB12029</strain>
    </source>
</reference>
<evidence type="ECO:0000256" key="6">
    <source>
        <dbReference type="ARBA" id="ARBA00022837"/>
    </source>
</evidence>
<evidence type="ECO:0000256" key="5">
    <source>
        <dbReference type="ARBA" id="ARBA00022801"/>
    </source>
</evidence>
<evidence type="ECO:0000256" key="11">
    <source>
        <dbReference type="PIRSR" id="PIRSR601382-2"/>
    </source>
</evidence>
<feature type="disulfide bond" evidence="12">
    <location>
        <begin position="318"/>
        <end position="355"/>
    </location>
</feature>
<dbReference type="PANTHER" id="PTHR11742:SF55">
    <property type="entry name" value="ENDOPLASMIC RETICULUM MANNOSYL-OLIGOSACCHARIDE 1,2-ALPHA-MANNOSIDASE"/>
    <property type="match status" value="1"/>
</dbReference>
<dbReference type="OrthoDB" id="8118055at2759"/>
<evidence type="ECO:0000256" key="10">
    <source>
        <dbReference type="PIRSR" id="PIRSR601382-1"/>
    </source>
</evidence>
<evidence type="ECO:0000256" key="8">
    <source>
        <dbReference type="ARBA" id="ARBA00047669"/>
    </source>
</evidence>
<dbReference type="InterPro" id="IPR036026">
    <property type="entry name" value="Seven-hairpin_glycosidases"/>
</dbReference>
<dbReference type="GO" id="GO:0005509">
    <property type="term" value="F:calcium ion binding"/>
    <property type="evidence" value="ECO:0007669"/>
    <property type="project" value="InterPro"/>
</dbReference>
<dbReference type="InParanoid" id="A0A165Q5V2"/>